<reference evidence="4" key="1">
    <citation type="submission" date="2025-08" db="UniProtKB">
        <authorList>
            <consortium name="RefSeq"/>
        </authorList>
    </citation>
    <scope>IDENTIFICATION</scope>
    <source>
        <tissue evidence="4">Whole organism</tissue>
    </source>
</reference>
<dbReference type="InterPro" id="IPR000387">
    <property type="entry name" value="Tyr_Pase_dom"/>
</dbReference>
<name>A0A8B7MYM1_HYAAZ</name>
<dbReference type="Proteomes" id="UP000694843">
    <property type="component" value="Unplaced"/>
</dbReference>
<dbReference type="CDD" id="cd00047">
    <property type="entry name" value="PTPc"/>
    <property type="match status" value="1"/>
</dbReference>
<dbReference type="PROSITE" id="PS00383">
    <property type="entry name" value="TYR_PHOSPHATASE_1"/>
    <property type="match status" value="1"/>
</dbReference>
<dbReference type="InterPro" id="IPR003595">
    <property type="entry name" value="Tyr_Pase_cat"/>
</dbReference>
<dbReference type="PRINTS" id="PR00700">
    <property type="entry name" value="PRTYPHPHTASE"/>
</dbReference>
<evidence type="ECO:0000259" key="2">
    <source>
        <dbReference type="PROSITE" id="PS50056"/>
    </source>
</evidence>
<dbReference type="SMART" id="SM00404">
    <property type="entry name" value="PTPc_motif"/>
    <property type="match status" value="1"/>
</dbReference>
<dbReference type="Gene3D" id="3.90.190.10">
    <property type="entry name" value="Protein tyrosine phosphatase superfamily"/>
    <property type="match status" value="2"/>
</dbReference>
<feature type="non-terminal residue" evidence="4">
    <location>
        <position position="1"/>
    </location>
</feature>
<dbReference type="KEGG" id="hazt:108664545"/>
<dbReference type="InterPro" id="IPR016130">
    <property type="entry name" value="Tyr_Pase_AS"/>
</dbReference>
<sequence>FQSPTSDFRETSTEQNELATGLLQTIKQPLKDPRELTTAFAALRSRSRVAPTDEAASRPNIARNRYQDILPFNDTRVKLQGEWSTDYINASYVKDAVGSVRFIACQGPKPGTVPDFWHMVWQEQVQFIVMLTDCYEKGKEKCCMYWPETNSPAREVVQLHFTSWPDFNVPASEAALLRLISSVRARVGETESLAPILVHCSAGVGRTGTFIALWNLQQQHQRGAPIDIDATILKIREDRNLLVQSKEQYLFVRKCFSEYLRKN</sequence>
<evidence type="ECO:0000259" key="1">
    <source>
        <dbReference type="PROSITE" id="PS50055"/>
    </source>
</evidence>
<dbReference type="SUPFAM" id="SSF52799">
    <property type="entry name" value="(Phosphotyrosine protein) phosphatases II"/>
    <property type="match status" value="1"/>
</dbReference>
<evidence type="ECO:0000313" key="4">
    <source>
        <dbReference type="RefSeq" id="XP_018006641.2"/>
    </source>
</evidence>
<dbReference type="PANTHER" id="PTHR19134">
    <property type="entry name" value="RECEPTOR-TYPE TYROSINE-PROTEIN PHOSPHATASE"/>
    <property type="match status" value="1"/>
</dbReference>
<dbReference type="GeneID" id="108664545"/>
<feature type="domain" description="Tyrosine-protein phosphatase" evidence="1">
    <location>
        <begin position="36"/>
        <end position="259"/>
    </location>
</feature>
<dbReference type="OMA" id="ERRVTHY"/>
<accession>A0A8B7MYM1</accession>
<dbReference type="SMART" id="SM00194">
    <property type="entry name" value="PTPc"/>
    <property type="match status" value="1"/>
</dbReference>
<proteinExistence type="predicted"/>
<organism evidence="3 4">
    <name type="scientific">Hyalella azteca</name>
    <name type="common">Amphipod</name>
    <dbReference type="NCBI Taxonomy" id="294128"/>
    <lineage>
        <taxon>Eukaryota</taxon>
        <taxon>Metazoa</taxon>
        <taxon>Ecdysozoa</taxon>
        <taxon>Arthropoda</taxon>
        <taxon>Crustacea</taxon>
        <taxon>Multicrustacea</taxon>
        <taxon>Malacostraca</taxon>
        <taxon>Eumalacostraca</taxon>
        <taxon>Peracarida</taxon>
        <taxon>Amphipoda</taxon>
        <taxon>Senticaudata</taxon>
        <taxon>Talitrida</taxon>
        <taxon>Talitroidea</taxon>
        <taxon>Hyalellidae</taxon>
        <taxon>Hyalella</taxon>
    </lineage>
</organism>
<evidence type="ECO:0000313" key="3">
    <source>
        <dbReference type="Proteomes" id="UP000694843"/>
    </source>
</evidence>
<dbReference type="Pfam" id="PF00102">
    <property type="entry name" value="Y_phosphatase"/>
    <property type="match status" value="2"/>
</dbReference>
<keyword evidence="4" id="KW-0675">Receptor</keyword>
<dbReference type="InterPro" id="IPR050348">
    <property type="entry name" value="Protein-Tyr_Phosphatase"/>
</dbReference>
<dbReference type="PROSITE" id="PS50056">
    <property type="entry name" value="TYR_PHOSPHATASE_2"/>
    <property type="match status" value="1"/>
</dbReference>
<keyword evidence="3" id="KW-1185">Reference proteome</keyword>
<dbReference type="RefSeq" id="XP_018006641.2">
    <property type="nucleotide sequence ID" value="XM_018151152.2"/>
</dbReference>
<dbReference type="InterPro" id="IPR000242">
    <property type="entry name" value="PTP_cat"/>
</dbReference>
<dbReference type="GO" id="GO:0048666">
    <property type="term" value="P:neuron development"/>
    <property type="evidence" value="ECO:0007669"/>
    <property type="project" value="UniProtKB-ARBA"/>
</dbReference>
<dbReference type="AlphaFoldDB" id="A0A8B7MYM1"/>
<dbReference type="GO" id="GO:0004725">
    <property type="term" value="F:protein tyrosine phosphatase activity"/>
    <property type="evidence" value="ECO:0007669"/>
    <property type="project" value="InterPro"/>
</dbReference>
<protein>
    <submittedName>
        <fullName evidence="4">Receptor-type tyrosine-protein phosphatase</fullName>
    </submittedName>
</protein>
<dbReference type="PANTHER" id="PTHR19134:SF449">
    <property type="entry name" value="TYROSINE-PROTEIN PHOSPHATASE 1"/>
    <property type="match status" value="1"/>
</dbReference>
<dbReference type="PROSITE" id="PS50055">
    <property type="entry name" value="TYR_PHOSPHATASE_PTP"/>
    <property type="match status" value="1"/>
</dbReference>
<dbReference type="OrthoDB" id="8609993at2759"/>
<dbReference type="InterPro" id="IPR029021">
    <property type="entry name" value="Prot-tyrosine_phosphatase-like"/>
</dbReference>
<gene>
    <name evidence="4" type="primary">LOC108664545</name>
</gene>
<feature type="domain" description="Tyrosine specific protein phosphatases" evidence="2">
    <location>
        <begin position="174"/>
        <end position="250"/>
    </location>
</feature>